<evidence type="ECO:0000256" key="6">
    <source>
        <dbReference type="RuleBase" id="RU004296"/>
    </source>
</evidence>
<name>A0A537KJK4_9BACT</name>
<accession>A0A537KJK4</accession>
<dbReference type="AlphaFoldDB" id="A0A537KJK4"/>
<dbReference type="EMBL" id="VBAL01000273">
    <property type="protein sequence ID" value="TMI95958.1"/>
    <property type="molecule type" value="Genomic_DNA"/>
</dbReference>
<gene>
    <name evidence="7" type="ORF">E6H01_14155</name>
</gene>
<dbReference type="PRINTS" id="PR00839">
    <property type="entry name" value="V8PROTEASE"/>
</dbReference>
<dbReference type="PROSITE" id="PS00672">
    <property type="entry name" value="V8_HIS"/>
    <property type="match status" value="1"/>
</dbReference>
<dbReference type="Proteomes" id="UP000319353">
    <property type="component" value="Unassembled WGS sequence"/>
</dbReference>
<proteinExistence type="inferred from homology"/>
<sequence>MSLELEGAVWAFTRSCLPDAPVGYASGVKDFQPFLCVALVLSALSVSLVIDPVSAAAPILTAPDRRAIPQLVTREKDIIRYGTGVVVGPETVLTAKHAVAGAVDIIFPIGKVTGHVQCRAPDRDTAVIAARLPKGTPRYRIAFRALAVGELVRIGGYPGRTWTVASGRVTNVIKTAILSGRRINTPMVVFKPALHQGASGSPVLDAKGYVVGIFIASNPPENYSIALPITTGLGPCRPLVREG</sequence>
<dbReference type="GO" id="GO:0006508">
    <property type="term" value="P:proteolysis"/>
    <property type="evidence" value="ECO:0007669"/>
    <property type="project" value="UniProtKB-KW"/>
</dbReference>
<protein>
    <recommendedName>
        <fullName evidence="6">Serine protease</fullName>
        <ecNumber evidence="6">3.4.21.-</ecNumber>
    </recommendedName>
</protein>
<dbReference type="GO" id="GO:0008236">
    <property type="term" value="F:serine-type peptidase activity"/>
    <property type="evidence" value="ECO:0007669"/>
    <property type="project" value="UniProtKB-KW"/>
</dbReference>
<comment type="similarity">
    <text evidence="1 6">Belongs to the peptidase S1B family.</text>
</comment>
<evidence type="ECO:0000256" key="4">
    <source>
        <dbReference type="ARBA" id="ARBA00022801"/>
    </source>
</evidence>
<comment type="caution">
    <text evidence="7">The sequence shown here is derived from an EMBL/GenBank/DDBJ whole genome shotgun (WGS) entry which is preliminary data.</text>
</comment>
<dbReference type="Gene3D" id="2.40.10.10">
    <property type="entry name" value="Trypsin-like serine proteases"/>
    <property type="match status" value="2"/>
</dbReference>
<reference evidence="7 8" key="1">
    <citation type="journal article" date="2019" name="Nat. Microbiol.">
        <title>Mediterranean grassland soil C-N compound turnover is dependent on rainfall and depth, and is mediated by genomically divergent microorganisms.</title>
        <authorList>
            <person name="Diamond S."/>
            <person name="Andeer P.F."/>
            <person name="Li Z."/>
            <person name="Crits-Christoph A."/>
            <person name="Burstein D."/>
            <person name="Anantharaman K."/>
            <person name="Lane K.R."/>
            <person name="Thomas B.C."/>
            <person name="Pan C."/>
            <person name="Northen T.R."/>
            <person name="Banfield J.F."/>
        </authorList>
    </citation>
    <scope>NUCLEOTIDE SEQUENCE [LARGE SCALE GENOMIC DNA]</scope>
    <source>
        <strain evidence="7">NP_4</strain>
    </source>
</reference>
<evidence type="ECO:0000256" key="1">
    <source>
        <dbReference type="ARBA" id="ARBA00008764"/>
    </source>
</evidence>
<evidence type="ECO:0000256" key="5">
    <source>
        <dbReference type="ARBA" id="ARBA00022825"/>
    </source>
</evidence>
<keyword evidence="4 6" id="KW-0378">Hydrolase</keyword>
<keyword evidence="3" id="KW-0732">Signal</keyword>
<evidence type="ECO:0000256" key="3">
    <source>
        <dbReference type="ARBA" id="ARBA00022729"/>
    </source>
</evidence>
<organism evidence="7 8">
    <name type="scientific">Candidatus Segetimicrobium genomatis</name>
    <dbReference type="NCBI Taxonomy" id="2569760"/>
    <lineage>
        <taxon>Bacteria</taxon>
        <taxon>Bacillati</taxon>
        <taxon>Candidatus Sysuimicrobiota</taxon>
        <taxon>Candidatus Sysuimicrobiia</taxon>
        <taxon>Candidatus Sysuimicrobiales</taxon>
        <taxon>Candidatus Segetimicrobiaceae</taxon>
        <taxon>Candidatus Segetimicrobium</taxon>
    </lineage>
</organism>
<dbReference type="EC" id="3.4.21.-" evidence="6"/>
<dbReference type="InterPro" id="IPR043504">
    <property type="entry name" value="Peptidase_S1_PA_chymotrypsin"/>
</dbReference>
<keyword evidence="5 6" id="KW-0720">Serine protease</keyword>
<evidence type="ECO:0000313" key="8">
    <source>
        <dbReference type="Proteomes" id="UP000319353"/>
    </source>
</evidence>
<evidence type="ECO:0000313" key="7">
    <source>
        <dbReference type="EMBL" id="TMI95958.1"/>
    </source>
</evidence>
<dbReference type="Pfam" id="PF13365">
    <property type="entry name" value="Trypsin_2"/>
    <property type="match status" value="1"/>
</dbReference>
<evidence type="ECO:0000256" key="2">
    <source>
        <dbReference type="ARBA" id="ARBA00022670"/>
    </source>
</evidence>
<dbReference type="InterPro" id="IPR028301">
    <property type="entry name" value="V8_his_AS"/>
</dbReference>
<dbReference type="InterPro" id="IPR008256">
    <property type="entry name" value="Peptidase_S1B"/>
</dbReference>
<dbReference type="InterPro" id="IPR009003">
    <property type="entry name" value="Peptidase_S1_PA"/>
</dbReference>
<keyword evidence="2 6" id="KW-0645">Protease</keyword>
<dbReference type="SUPFAM" id="SSF50494">
    <property type="entry name" value="Trypsin-like serine proteases"/>
    <property type="match status" value="1"/>
</dbReference>